<dbReference type="InterPro" id="IPR000551">
    <property type="entry name" value="MerR-type_HTH_dom"/>
</dbReference>
<dbReference type="Gene3D" id="1.10.1660.10">
    <property type="match status" value="1"/>
</dbReference>
<keyword evidence="1 3" id="KW-0238">DNA-binding</keyword>
<evidence type="ECO:0000313" key="3">
    <source>
        <dbReference type="EMBL" id="SCY53445.1"/>
    </source>
</evidence>
<dbReference type="PROSITE" id="PS50937">
    <property type="entry name" value="HTH_MERR_2"/>
    <property type="match status" value="1"/>
</dbReference>
<dbReference type="AlphaFoldDB" id="A0A1G5GPF4"/>
<sequence length="169" mass="19004">MDPLKERHMTPRRQHWKIGEVAEQLGTTTRTLRFYEEQGLLRPARTDRGTRLYSDRDRQRARLILELAGLGISLEEIRALVAAREASGTGDEAGHKVHDLLGRLHGEAAALKARCEALMGEIEAADRLVRRCYDCPRPPTATGCPECPARKGQEDAELLKLVWQEQADP</sequence>
<reference evidence="4" key="1">
    <citation type="submission" date="2016-10" db="EMBL/GenBank/DDBJ databases">
        <authorList>
            <person name="Varghese N."/>
        </authorList>
    </citation>
    <scope>NUCLEOTIDE SEQUENCE [LARGE SCALE GENOMIC DNA]</scope>
    <source>
        <strain evidence="4">HL 19</strain>
    </source>
</reference>
<dbReference type="GO" id="GO:0003677">
    <property type="term" value="F:DNA binding"/>
    <property type="evidence" value="ECO:0007669"/>
    <property type="project" value="UniProtKB-KW"/>
</dbReference>
<name>A0A1G5GPF4_9GAMM</name>
<dbReference type="PRINTS" id="PR00040">
    <property type="entry name" value="HTHMERR"/>
</dbReference>
<feature type="domain" description="HTH merR-type" evidence="2">
    <location>
        <begin position="15"/>
        <end position="83"/>
    </location>
</feature>
<dbReference type="Pfam" id="PF13411">
    <property type="entry name" value="MerR_1"/>
    <property type="match status" value="1"/>
</dbReference>
<dbReference type="InterPro" id="IPR009061">
    <property type="entry name" value="DNA-bd_dom_put_sf"/>
</dbReference>
<dbReference type="SUPFAM" id="SSF46955">
    <property type="entry name" value="Putative DNA-binding domain"/>
    <property type="match status" value="1"/>
</dbReference>
<evidence type="ECO:0000259" key="2">
    <source>
        <dbReference type="PROSITE" id="PS50937"/>
    </source>
</evidence>
<dbReference type="EMBL" id="FMUN01000007">
    <property type="protein sequence ID" value="SCY53445.1"/>
    <property type="molecule type" value="Genomic_DNA"/>
</dbReference>
<evidence type="ECO:0000313" key="4">
    <source>
        <dbReference type="Proteomes" id="UP000183104"/>
    </source>
</evidence>
<proteinExistence type="predicted"/>
<dbReference type="PANTHER" id="PTHR30204:SF93">
    <property type="entry name" value="HTH MERR-TYPE DOMAIN-CONTAINING PROTEIN"/>
    <property type="match status" value="1"/>
</dbReference>
<dbReference type="InterPro" id="IPR047057">
    <property type="entry name" value="MerR_fam"/>
</dbReference>
<dbReference type="OrthoDB" id="9802944at2"/>
<dbReference type="PANTHER" id="PTHR30204">
    <property type="entry name" value="REDOX-CYCLING DRUG-SENSING TRANSCRIPTIONAL ACTIVATOR SOXR"/>
    <property type="match status" value="1"/>
</dbReference>
<accession>A0A1G5GPF4</accession>
<dbReference type="GO" id="GO:0003700">
    <property type="term" value="F:DNA-binding transcription factor activity"/>
    <property type="evidence" value="ECO:0007669"/>
    <property type="project" value="InterPro"/>
</dbReference>
<dbReference type="SMART" id="SM00422">
    <property type="entry name" value="HTH_MERR"/>
    <property type="match status" value="1"/>
</dbReference>
<evidence type="ECO:0000256" key="1">
    <source>
        <dbReference type="ARBA" id="ARBA00023125"/>
    </source>
</evidence>
<dbReference type="Proteomes" id="UP000183104">
    <property type="component" value="Unassembled WGS sequence"/>
</dbReference>
<gene>
    <name evidence="3" type="ORF">SAMN05661077_2388</name>
</gene>
<dbReference type="RefSeq" id="WP_054964825.1">
    <property type="nucleotide sequence ID" value="NZ_FMUN01000007.1"/>
</dbReference>
<keyword evidence="4" id="KW-1185">Reference proteome</keyword>
<dbReference type="STRING" id="381306.AN478_01400"/>
<protein>
    <submittedName>
        <fullName evidence="3">DNA-binding transcriptional regulator, MerR family</fullName>
    </submittedName>
</protein>
<organism evidence="3 4">
    <name type="scientific">Thiohalorhabdus denitrificans</name>
    <dbReference type="NCBI Taxonomy" id="381306"/>
    <lineage>
        <taxon>Bacteria</taxon>
        <taxon>Pseudomonadati</taxon>
        <taxon>Pseudomonadota</taxon>
        <taxon>Gammaproteobacteria</taxon>
        <taxon>Thiohalorhabdales</taxon>
        <taxon>Thiohalorhabdaceae</taxon>
        <taxon>Thiohalorhabdus</taxon>
    </lineage>
</organism>
<dbReference type="CDD" id="cd00592">
    <property type="entry name" value="HTH_MerR-like"/>
    <property type="match status" value="1"/>
</dbReference>